<evidence type="ECO:0000256" key="2">
    <source>
        <dbReference type="ARBA" id="ARBA00022737"/>
    </source>
</evidence>
<dbReference type="InterPro" id="IPR057962">
    <property type="entry name" value="SPT23_MGA2_DBD"/>
</dbReference>
<name>A0AAV5RAH7_PICKL</name>
<feature type="region of interest" description="Disordered" evidence="5">
    <location>
        <begin position="1097"/>
        <end position="1140"/>
    </location>
</feature>
<dbReference type="EMBL" id="BTGB01000009">
    <property type="protein sequence ID" value="GMM48007.1"/>
    <property type="molecule type" value="Genomic_DNA"/>
</dbReference>
<feature type="domain" description="IPT/TIG" evidence="7">
    <location>
        <begin position="688"/>
        <end position="775"/>
    </location>
</feature>
<dbReference type="Pfam" id="PF01833">
    <property type="entry name" value="TIG"/>
    <property type="match status" value="1"/>
</dbReference>
<gene>
    <name evidence="8" type="ORF">DAPK24_046050</name>
</gene>
<feature type="repeat" description="ANK" evidence="4">
    <location>
        <begin position="922"/>
        <end position="954"/>
    </location>
</feature>
<dbReference type="SMART" id="SM00429">
    <property type="entry name" value="IPT"/>
    <property type="match status" value="1"/>
</dbReference>
<dbReference type="PROSITE" id="PS50088">
    <property type="entry name" value="ANK_REPEAT"/>
    <property type="match status" value="2"/>
</dbReference>
<keyword evidence="6" id="KW-1133">Transmembrane helix</keyword>
<evidence type="ECO:0000313" key="8">
    <source>
        <dbReference type="EMBL" id="GMM48007.1"/>
    </source>
</evidence>
<proteinExistence type="predicted"/>
<sequence>MDTLMTFISSGSYPVKRENSPLSSFNDEVLDEFLDPQCLNGEILDFIDNTATNAKKTNNNDENNNINNIKSENNNDNTINNANHNINNNNDYTTIKKENIFSNDEKGLKIDIDMESPMESMTVLETPTISPTKELKLFEESKDELLKIQFGLNADSKYIHHSNVGNFPYTKAQTTTNPEDTDVTTTILPQEYQDAFFKSDDSFPYKLSLKDLCPNSRVETQIKLEISVSPPPPQFLIHIPRDAITKPKFTLADNSIPESIKQHLLYMDLFVIGSETNQLSKQNDNKVKSCNVCKRCMRRELKRASRRKAGLLDDSSNWDVTLPKRAILINSKEIVSFPPPNGNSNERHLELLSRIVCYSRHHQEANGFKILIFLKDQNNKIVGKVCSTPILIMDRKKSLKSSTTNSNDFSNKNKDTKMAYKNSITSMNDSSSDMSVATTATSTTVIATDLLSKNSKKTIPQISSNINNTNIITDTNMNTNMNINTNTNLNSIPNINTNASHTSVKPKNKTGMFSSIFSFDPSNILGDESSRQTKRQKRPWSQFESTSFFESLNNETHSQPQSTSMKIINDQLNNSSSNVDTNGESKISIKKEAVSPLTSDAVSPNNNFISSATSVFSATPEQTKIYDNQISSLSGAEIFGTSNTHKNNNSLSSSNNLISEIDTDLNDDINRALGIDLNLNMDVDTPEVPVIRRIIPAQGPIRGGIEITLLGSNFKPGMNVKFGSNVALATQCWSDSTIVTYLPPASQAGPVLVTFDDPDYDFTNSNAPHQIFTYTDDSDRQLIELALQIVGLKMNGKLEDAKNIAKRIVGNNQENQSNSPSQSQTQSTDNLTQIHQQLQLNWMAVASNKIKELSKTSLNHEEILIRFLNMIRIPNSLISSPNWAICNLEGQTMLHLACLKNYSKLTEFLIMNGSRVDYKDKNGFTPLSLAFIKGNRKIINILIKFKANISTKLDNGILLSDIADSNVLDLINAKRRLSDTSTDMEFDDDDDYEEGEIDINDNIDSSEVEEFDEVQIGDYYKSSTKRKFKNNKVKHHVILERDDNDSEADNEDDNLDDSIDLQQDIVKNNRDTNSFGYNLWIAMKEAIKNKINEIDNSRDSKKKCKKQITKEKMKNGDNIVDNKTGDENGNSDDEPLPSYDDLFPDGSSLRSLINFRGHGDDSIKKQHQQHQITKNNEIMNEELDSSFKDSDVDLIADNLRTSINSDTKLLFFWLPCMLLLSLIVVGNNLNIITLDNFQFMTVILSKIREIVGSFMLGKDRFTNLINENINYGRERVEELFNDVNGAVLTAVTGVGR</sequence>
<protein>
    <submittedName>
        <fullName evidence="8">Mga2 protein</fullName>
    </submittedName>
</protein>
<accession>A0AAV5RAH7</accession>
<keyword evidence="2" id="KW-0677">Repeat</keyword>
<keyword evidence="6" id="KW-0812">Transmembrane</keyword>
<evidence type="ECO:0000259" key="7">
    <source>
        <dbReference type="SMART" id="SM00429"/>
    </source>
</evidence>
<comment type="caution">
    <text evidence="8">The sequence shown here is derived from an EMBL/GenBank/DDBJ whole genome shotgun (WGS) entry which is preliminary data.</text>
</comment>
<keyword evidence="6" id="KW-0472">Membrane</keyword>
<evidence type="ECO:0000256" key="3">
    <source>
        <dbReference type="ARBA" id="ARBA00023043"/>
    </source>
</evidence>
<dbReference type="InterPro" id="IPR051165">
    <property type="entry name" value="Multifunctional_ANK_Repeat"/>
</dbReference>
<dbReference type="SUPFAM" id="SSF81296">
    <property type="entry name" value="E set domains"/>
    <property type="match status" value="1"/>
</dbReference>
<dbReference type="SMART" id="SM00248">
    <property type="entry name" value="ANK"/>
    <property type="match status" value="2"/>
</dbReference>
<dbReference type="InterPro" id="IPR036770">
    <property type="entry name" value="Ankyrin_rpt-contain_sf"/>
</dbReference>
<dbReference type="InterPro" id="IPR014756">
    <property type="entry name" value="Ig_E-set"/>
</dbReference>
<organism evidence="8 9">
    <name type="scientific">Pichia kluyveri</name>
    <name type="common">Yeast</name>
    <dbReference type="NCBI Taxonomy" id="36015"/>
    <lineage>
        <taxon>Eukaryota</taxon>
        <taxon>Fungi</taxon>
        <taxon>Dikarya</taxon>
        <taxon>Ascomycota</taxon>
        <taxon>Saccharomycotina</taxon>
        <taxon>Pichiomycetes</taxon>
        <taxon>Pichiales</taxon>
        <taxon>Pichiaceae</taxon>
        <taxon>Pichia</taxon>
    </lineage>
</organism>
<dbReference type="PROSITE" id="PS50297">
    <property type="entry name" value="ANK_REP_REGION"/>
    <property type="match status" value="2"/>
</dbReference>
<dbReference type="PANTHER" id="PTHR24123">
    <property type="entry name" value="ANKYRIN REPEAT-CONTAINING"/>
    <property type="match status" value="1"/>
</dbReference>
<dbReference type="GO" id="GO:0005634">
    <property type="term" value="C:nucleus"/>
    <property type="evidence" value="ECO:0007669"/>
    <property type="project" value="UniProtKB-ARBA"/>
</dbReference>
<keyword evidence="3 4" id="KW-0040">ANK repeat</keyword>
<keyword evidence="9" id="KW-1185">Reference proteome</keyword>
<dbReference type="GO" id="GO:0045944">
    <property type="term" value="P:positive regulation of transcription by RNA polymerase II"/>
    <property type="evidence" value="ECO:0007669"/>
    <property type="project" value="UniProtKB-ARBA"/>
</dbReference>
<dbReference type="GO" id="GO:0030466">
    <property type="term" value="P:silent mating-type cassette heterochromatin formation"/>
    <property type="evidence" value="ECO:0007669"/>
    <property type="project" value="UniProtKB-ARBA"/>
</dbReference>
<dbReference type="GO" id="GO:0005789">
    <property type="term" value="C:endoplasmic reticulum membrane"/>
    <property type="evidence" value="ECO:0007669"/>
    <property type="project" value="UniProtKB-ARBA"/>
</dbReference>
<dbReference type="Pfam" id="PF12796">
    <property type="entry name" value="Ank_2"/>
    <property type="match status" value="1"/>
</dbReference>
<evidence type="ECO:0000256" key="5">
    <source>
        <dbReference type="SAM" id="MobiDB-lite"/>
    </source>
</evidence>
<dbReference type="PANTHER" id="PTHR24123:SF141">
    <property type="entry name" value="ANKYRIN 2, ISOFORM U"/>
    <property type="match status" value="1"/>
</dbReference>
<evidence type="ECO:0000256" key="1">
    <source>
        <dbReference type="ARBA" id="ARBA00022553"/>
    </source>
</evidence>
<dbReference type="GO" id="GO:2001280">
    <property type="term" value="P:positive regulation of unsaturated fatty acid biosynthetic process"/>
    <property type="evidence" value="ECO:0007669"/>
    <property type="project" value="UniProtKB-ARBA"/>
</dbReference>
<dbReference type="Proteomes" id="UP001378960">
    <property type="component" value="Unassembled WGS sequence"/>
</dbReference>
<dbReference type="InterPro" id="IPR013783">
    <property type="entry name" value="Ig-like_fold"/>
</dbReference>
<dbReference type="Gene3D" id="2.60.40.10">
    <property type="entry name" value="Immunoglobulins"/>
    <property type="match status" value="1"/>
</dbReference>
<evidence type="ECO:0000313" key="9">
    <source>
        <dbReference type="Proteomes" id="UP001378960"/>
    </source>
</evidence>
<dbReference type="InterPro" id="IPR002110">
    <property type="entry name" value="Ankyrin_rpt"/>
</dbReference>
<dbReference type="CDD" id="cd00102">
    <property type="entry name" value="IPT"/>
    <property type="match status" value="1"/>
</dbReference>
<dbReference type="Gene3D" id="1.25.40.20">
    <property type="entry name" value="Ankyrin repeat-containing domain"/>
    <property type="match status" value="1"/>
</dbReference>
<feature type="region of interest" description="Disordered" evidence="5">
    <location>
        <begin position="811"/>
        <end position="830"/>
    </location>
</feature>
<dbReference type="SUPFAM" id="SSF48403">
    <property type="entry name" value="Ankyrin repeat"/>
    <property type="match status" value="1"/>
</dbReference>
<feature type="repeat" description="ANK" evidence="4">
    <location>
        <begin position="889"/>
        <end position="921"/>
    </location>
</feature>
<dbReference type="Pfam" id="PF25603">
    <property type="entry name" value="SPT23_MGA2_DBD"/>
    <property type="match status" value="1"/>
</dbReference>
<dbReference type="InterPro" id="IPR002909">
    <property type="entry name" value="IPT_dom"/>
</dbReference>
<feature type="transmembrane region" description="Helical" evidence="6">
    <location>
        <begin position="1210"/>
        <end position="1231"/>
    </location>
</feature>
<evidence type="ECO:0000256" key="4">
    <source>
        <dbReference type="PROSITE-ProRule" id="PRU00023"/>
    </source>
</evidence>
<reference evidence="8 9" key="1">
    <citation type="journal article" date="2023" name="Elife">
        <title>Identification of key yeast species and microbe-microbe interactions impacting larval growth of Drosophila in the wild.</title>
        <authorList>
            <person name="Mure A."/>
            <person name="Sugiura Y."/>
            <person name="Maeda R."/>
            <person name="Honda K."/>
            <person name="Sakurai N."/>
            <person name="Takahashi Y."/>
            <person name="Watada M."/>
            <person name="Katoh T."/>
            <person name="Gotoh A."/>
            <person name="Gotoh Y."/>
            <person name="Taniguchi I."/>
            <person name="Nakamura K."/>
            <person name="Hayashi T."/>
            <person name="Katayama T."/>
            <person name="Uemura T."/>
            <person name="Hattori Y."/>
        </authorList>
    </citation>
    <scope>NUCLEOTIDE SEQUENCE [LARGE SCALE GENOMIC DNA]</scope>
    <source>
        <strain evidence="8 9">PK-24</strain>
    </source>
</reference>
<keyword evidence="1" id="KW-0597">Phosphoprotein</keyword>
<dbReference type="FunFam" id="2.60.40.10:FF:001880">
    <property type="entry name" value="Mga2p"/>
    <property type="match status" value="1"/>
</dbReference>
<dbReference type="GO" id="GO:0033554">
    <property type="term" value="P:cellular response to stress"/>
    <property type="evidence" value="ECO:0007669"/>
    <property type="project" value="UniProtKB-ARBA"/>
</dbReference>
<evidence type="ECO:0000256" key="6">
    <source>
        <dbReference type="SAM" id="Phobius"/>
    </source>
</evidence>